<dbReference type="GO" id="GO:0008932">
    <property type="term" value="F:lytic endotransglycosylase activity"/>
    <property type="evidence" value="ECO:0007669"/>
    <property type="project" value="TreeGrafter"/>
</dbReference>
<dbReference type="RefSeq" id="WP_106132873.1">
    <property type="nucleotide sequence ID" value="NZ_PVTR01000003.1"/>
</dbReference>
<dbReference type="OrthoDB" id="977752at2"/>
<dbReference type="CDD" id="cd00118">
    <property type="entry name" value="LysM"/>
    <property type="match status" value="2"/>
</dbReference>
<feature type="compositionally biased region" description="Polar residues" evidence="1">
    <location>
        <begin position="457"/>
        <end position="488"/>
    </location>
</feature>
<dbReference type="PANTHER" id="PTHR33734:SF22">
    <property type="entry name" value="MEMBRANE-BOUND LYTIC MUREIN TRANSGLYCOSYLASE D"/>
    <property type="match status" value="1"/>
</dbReference>
<dbReference type="EMBL" id="PVTR01000003">
    <property type="protein sequence ID" value="PRY89092.1"/>
    <property type="molecule type" value="Genomic_DNA"/>
</dbReference>
<dbReference type="Pfam" id="PF01476">
    <property type="entry name" value="LysM"/>
    <property type="match status" value="2"/>
</dbReference>
<organism evidence="3 4">
    <name type="scientific">Mongoliibacter ruber</name>
    <dbReference type="NCBI Taxonomy" id="1750599"/>
    <lineage>
        <taxon>Bacteria</taxon>
        <taxon>Pseudomonadati</taxon>
        <taxon>Bacteroidota</taxon>
        <taxon>Cytophagia</taxon>
        <taxon>Cytophagales</taxon>
        <taxon>Cyclobacteriaceae</taxon>
        <taxon>Mongoliibacter</taxon>
    </lineage>
</organism>
<name>A0A2T0WQW6_9BACT</name>
<dbReference type="AlphaFoldDB" id="A0A2T0WQW6"/>
<feature type="domain" description="LysM" evidence="2">
    <location>
        <begin position="492"/>
        <end position="535"/>
    </location>
</feature>
<dbReference type="SMART" id="SM00257">
    <property type="entry name" value="LysM"/>
    <property type="match status" value="2"/>
</dbReference>
<dbReference type="CDD" id="cd16894">
    <property type="entry name" value="MltD-like"/>
    <property type="match status" value="1"/>
</dbReference>
<feature type="domain" description="LysM" evidence="2">
    <location>
        <begin position="384"/>
        <end position="428"/>
    </location>
</feature>
<dbReference type="PANTHER" id="PTHR33734">
    <property type="entry name" value="LYSM DOMAIN-CONTAINING GPI-ANCHORED PROTEIN 2"/>
    <property type="match status" value="1"/>
</dbReference>
<reference evidence="3 4" key="1">
    <citation type="submission" date="2018-03" db="EMBL/GenBank/DDBJ databases">
        <title>Genomic Encyclopedia of Archaeal and Bacterial Type Strains, Phase II (KMG-II): from individual species to whole genera.</title>
        <authorList>
            <person name="Goeker M."/>
        </authorList>
    </citation>
    <scope>NUCLEOTIDE SEQUENCE [LARGE SCALE GENOMIC DNA]</scope>
    <source>
        <strain evidence="3 4">DSM 27929</strain>
    </source>
</reference>
<evidence type="ECO:0000259" key="2">
    <source>
        <dbReference type="PROSITE" id="PS51782"/>
    </source>
</evidence>
<dbReference type="Pfam" id="PF01464">
    <property type="entry name" value="SLT"/>
    <property type="match status" value="1"/>
</dbReference>
<accession>A0A2T0WQW6</accession>
<keyword evidence="4" id="KW-1185">Reference proteome</keyword>
<sequence>MKNDTTLKLTGLLTFPLLFALVFLASAQIPQVPREIQFADLLVKINEQARREIQLDVDALYRNPSYFRIKAERANLFMPYVERELRNAGVPEDLKYLVIQESGLISDAVSSSNAVGFWQFKQGTAEEVFLRVDNQVDERKNIVSSSRGAALYLKKHNNTFDNWMCALVSYQMGLGGAKSYFGTQYNGKRVVELDRNSHWYFKKFLAHKVAFEGQLGMLVSNTGYLEELRIQGPTTLKAIAPRLGVTEAHLKEYNKWAVRGNVPGDKPYSIVYVKEGLPQANPAVIQREVSTQSSQQVQQNVVTTASTFPRVTGNTQRASQPDQIQVNNIDGVLAEKNTSQEVFTDNIGIRERRFRRINDLDKNEPVEAGQYYYTKPKKGKAEVEEHVVQPGETLWSISQMYGIKLSALKSKNRIREDRDLRAGMILNLQQPRKRGEEIPFVPASEYQKIMASKEETTVATQPRPTVSSSNTSNPAGSANNTPSQTYNSPEKIVHTVLQGETLFRLSQKYGVSVDDIRKWNNLPDNTIKVGQRITINKP</sequence>
<evidence type="ECO:0000256" key="1">
    <source>
        <dbReference type="SAM" id="MobiDB-lite"/>
    </source>
</evidence>
<dbReference type="Gene3D" id="1.10.530.10">
    <property type="match status" value="1"/>
</dbReference>
<feature type="region of interest" description="Disordered" evidence="1">
    <location>
        <begin position="453"/>
        <end position="488"/>
    </location>
</feature>
<dbReference type="InterPro" id="IPR008258">
    <property type="entry name" value="Transglycosylase_SLT_dom_1"/>
</dbReference>
<dbReference type="Gene3D" id="3.10.350.10">
    <property type="entry name" value="LysM domain"/>
    <property type="match status" value="2"/>
</dbReference>
<dbReference type="SUPFAM" id="SSF54106">
    <property type="entry name" value="LysM domain"/>
    <property type="match status" value="2"/>
</dbReference>
<protein>
    <submittedName>
        <fullName evidence="3">Membrane-bound lytic murein transglycosylase D</fullName>
    </submittedName>
</protein>
<dbReference type="SUPFAM" id="SSF53955">
    <property type="entry name" value="Lysozyme-like"/>
    <property type="match status" value="1"/>
</dbReference>
<dbReference type="Proteomes" id="UP000238157">
    <property type="component" value="Unassembled WGS sequence"/>
</dbReference>
<dbReference type="InterPro" id="IPR023346">
    <property type="entry name" value="Lysozyme-like_dom_sf"/>
</dbReference>
<comment type="caution">
    <text evidence="3">The sequence shown here is derived from an EMBL/GenBank/DDBJ whole genome shotgun (WGS) entry which is preliminary data.</text>
</comment>
<gene>
    <name evidence="3" type="ORF">CLW00_103214</name>
</gene>
<dbReference type="PROSITE" id="PS51782">
    <property type="entry name" value="LYSM"/>
    <property type="match status" value="2"/>
</dbReference>
<dbReference type="InterPro" id="IPR036779">
    <property type="entry name" value="LysM_dom_sf"/>
</dbReference>
<evidence type="ECO:0000313" key="3">
    <source>
        <dbReference type="EMBL" id="PRY89092.1"/>
    </source>
</evidence>
<dbReference type="InterPro" id="IPR018392">
    <property type="entry name" value="LysM"/>
</dbReference>
<proteinExistence type="predicted"/>
<evidence type="ECO:0000313" key="4">
    <source>
        <dbReference type="Proteomes" id="UP000238157"/>
    </source>
</evidence>